<accession>A0A0F9TM99</accession>
<sequence length="31" mass="3627">MVDESHRLELLKDQIKIDELMDKILSLGTDK</sequence>
<reference evidence="1" key="1">
    <citation type="journal article" date="2015" name="Nature">
        <title>Complex archaea that bridge the gap between prokaryotes and eukaryotes.</title>
        <authorList>
            <person name="Spang A."/>
            <person name="Saw J.H."/>
            <person name="Jorgensen S.L."/>
            <person name="Zaremba-Niedzwiedzka K."/>
            <person name="Martijn J."/>
            <person name="Lind A.E."/>
            <person name="van Eijk R."/>
            <person name="Schleper C."/>
            <person name="Guy L."/>
            <person name="Ettema T.J."/>
        </authorList>
    </citation>
    <scope>NUCLEOTIDE SEQUENCE</scope>
</reference>
<dbReference type="AlphaFoldDB" id="A0A0F9TM99"/>
<evidence type="ECO:0000313" key="1">
    <source>
        <dbReference type="EMBL" id="KKN76057.1"/>
    </source>
</evidence>
<name>A0A0F9TM99_9ZZZZ</name>
<comment type="caution">
    <text evidence="1">The sequence shown here is derived from an EMBL/GenBank/DDBJ whole genome shotgun (WGS) entry which is preliminary data.</text>
</comment>
<organism evidence="1">
    <name type="scientific">marine sediment metagenome</name>
    <dbReference type="NCBI Taxonomy" id="412755"/>
    <lineage>
        <taxon>unclassified sequences</taxon>
        <taxon>metagenomes</taxon>
        <taxon>ecological metagenomes</taxon>
    </lineage>
</organism>
<proteinExistence type="predicted"/>
<protein>
    <submittedName>
        <fullName evidence="1">Uncharacterized protein</fullName>
    </submittedName>
</protein>
<gene>
    <name evidence="1" type="ORF">LCGC14_0374470</name>
</gene>
<dbReference type="EMBL" id="LAZR01000300">
    <property type="protein sequence ID" value="KKN76057.1"/>
    <property type="molecule type" value="Genomic_DNA"/>
</dbReference>